<dbReference type="EMBL" id="KN831785">
    <property type="protein sequence ID" value="KIM39415.1"/>
    <property type="molecule type" value="Genomic_DNA"/>
</dbReference>
<evidence type="ECO:0000313" key="2">
    <source>
        <dbReference type="Proteomes" id="UP000053424"/>
    </source>
</evidence>
<dbReference type="AlphaFoldDB" id="A0A0C3BRT6"/>
<accession>A0A0C3BRT6</accession>
<evidence type="ECO:0000313" key="1">
    <source>
        <dbReference type="EMBL" id="KIM39415.1"/>
    </source>
</evidence>
<reference evidence="1 2" key="1">
    <citation type="submission" date="2014-04" db="EMBL/GenBank/DDBJ databases">
        <authorList>
            <consortium name="DOE Joint Genome Institute"/>
            <person name="Kuo A."/>
            <person name="Gay G."/>
            <person name="Dore J."/>
            <person name="Kohler A."/>
            <person name="Nagy L.G."/>
            <person name="Floudas D."/>
            <person name="Copeland A."/>
            <person name="Barry K.W."/>
            <person name="Cichocki N."/>
            <person name="Veneault-Fourrey C."/>
            <person name="LaButti K."/>
            <person name="Lindquist E.A."/>
            <person name="Lipzen A."/>
            <person name="Lundell T."/>
            <person name="Morin E."/>
            <person name="Murat C."/>
            <person name="Sun H."/>
            <person name="Tunlid A."/>
            <person name="Henrissat B."/>
            <person name="Grigoriev I.V."/>
            <person name="Hibbett D.S."/>
            <person name="Martin F."/>
            <person name="Nordberg H.P."/>
            <person name="Cantor M.N."/>
            <person name="Hua S.X."/>
        </authorList>
    </citation>
    <scope>NUCLEOTIDE SEQUENCE [LARGE SCALE GENOMIC DNA]</scope>
    <source>
        <strain evidence="2">h7</strain>
    </source>
</reference>
<protein>
    <submittedName>
        <fullName evidence="1">Uncharacterized protein</fullName>
    </submittedName>
</protein>
<organism evidence="1 2">
    <name type="scientific">Hebeloma cylindrosporum</name>
    <dbReference type="NCBI Taxonomy" id="76867"/>
    <lineage>
        <taxon>Eukaryota</taxon>
        <taxon>Fungi</taxon>
        <taxon>Dikarya</taxon>
        <taxon>Basidiomycota</taxon>
        <taxon>Agaricomycotina</taxon>
        <taxon>Agaricomycetes</taxon>
        <taxon>Agaricomycetidae</taxon>
        <taxon>Agaricales</taxon>
        <taxon>Agaricineae</taxon>
        <taxon>Hymenogastraceae</taxon>
        <taxon>Hebeloma</taxon>
    </lineage>
</organism>
<name>A0A0C3BRT6_HEBCY</name>
<keyword evidence="2" id="KW-1185">Reference proteome</keyword>
<dbReference type="Proteomes" id="UP000053424">
    <property type="component" value="Unassembled WGS sequence"/>
</dbReference>
<sequence length="72" mass="8042">MDSPSKTYGWKEALGAWKWNLVSPFGLTQDSELPNKTSLPSSEGYLETKRCEGPAWYALFRIGNAEFGLGQK</sequence>
<dbReference type="HOGENOM" id="CLU_2722520_0_0_1"/>
<proteinExistence type="predicted"/>
<gene>
    <name evidence="1" type="ORF">M413DRAFT_190849</name>
</gene>
<reference evidence="2" key="2">
    <citation type="submission" date="2015-01" db="EMBL/GenBank/DDBJ databases">
        <title>Evolutionary Origins and Diversification of the Mycorrhizal Mutualists.</title>
        <authorList>
            <consortium name="DOE Joint Genome Institute"/>
            <consortium name="Mycorrhizal Genomics Consortium"/>
            <person name="Kohler A."/>
            <person name="Kuo A."/>
            <person name="Nagy L.G."/>
            <person name="Floudas D."/>
            <person name="Copeland A."/>
            <person name="Barry K.W."/>
            <person name="Cichocki N."/>
            <person name="Veneault-Fourrey C."/>
            <person name="LaButti K."/>
            <person name="Lindquist E.A."/>
            <person name="Lipzen A."/>
            <person name="Lundell T."/>
            <person name="Morin E."/>
            <person name="Murat C."/>
            <person name="Riley R."/>
            <person name="Ohm R."/>
            <person name="Sun H."/>
            <person name="Tunlid A."/>
            <person name="Henrissat B."/>
            <person name="Grigoriev I.V."/>
            <person name="Hibbett D.S."/>
            <person name="Martin F."/>
        </authorList>
    </citation>
    <scope>NUCLEOTIDE SEQUENCE [LARGE SCALE GENOMIC DNA]</scope>
    <source>
        <strain evidence="2">h7</strain>
    </source>
</reference>